<evidence type="ECO:0000259" key="7">
    <source>
        <dbReference type="PROSITE" id="PS51755"/>
    </source>
</evidence>
<dbReference type="PANTHER" id="PTHR35807:SF1">
    <property type="entry name" value="TRANSCRIPTIONAL REGULATOR REDD"/>
    <property type="match status" value="1"/>
</dbReference>
<proteinExistence type="inferred from homology"/>
<dbReference type="SMART" id="SM00028">
    <property type="entry name" value="TPR"/>
    <property type="match status" value="5"/>
</dbReference>
<dbReference type="Gene3D" id="1.10.10.10">
    <property type="entry name" value="Winged helix-like DNA-binding domain superfamily/Winged helix DNA-binding domain"/>
    <property type="match status" value="2"/>
</dbReference>
<dbReference type="InterPro" id="IPR005158">
    <property type="entry name" value="BTAD"/>
</dbReference>
<comment type="caution">
    <text evidence="8">The sequence shown here is derived from an EMBL/GenBank/DDBJ whole genome shotgun (WGS) entry which is preliminary data.</text>
</comment>
<dbReference type="InterPro" id="IPR051677">
    <property type="entry name" value="AfsR-DnrI-RedD_regulator"/>
</dbReference>
<dbReference type="Pfam" id="PF00486">
    <property type="entry name" value="Trans_reg_C"/>
    <property type="match status" value="1"/>
</dbReference>
<dbReference type="PRINTS" id="PR00364">
    <property type="entry name" value="DISEASERSIST"/>
</dbReference>
<feature type="DNA-binding region" description="OmpR/PhoB-type" evidence="6">
    <location>
        <begin position="1"/>
        <end position="69"/>
    </location>
</feature>
<evidence type="ECO:0000256" key="6">
    <source>
        <dbReference type="PROSITE-ProRule" id="PRU01091"/>
    </source>
</evidence>
<sequence>MLAALALRPGRLVSREQVLDAVWGDRPPGSGHKVLPSYVYELRRSLDASGVGPEQSAIRGERGGYRFAAEGARLDVMDLAELVEGARRTREAGDTAAAERQLADALDLFDGEPLAGLPGPYAASERQRLLQRRRTAHLEWLDCLIRLGRCTQALDALASLPASDPYDESLPALRMRALYGCGRQAEALSEYEELRIRLRDELGVDPGEDLRRVHEAVLRHDDAALGRPAETRTPHVQASATAPAELPHVPYGFTGRVDELAHLDALLPTVEGSVPGPARTVVISAIGGAAGIGKTALAVHWAHQVRDRFPDGQLYVNLHGFDHERPPLEPSEALELFLRSLGVEASQVPASVDAQARAFRTLVSDRRVLVLLDNAASAEQVRPLLPGGPSCCVVVTSRNRLGDLVALDGAQSLPLDFLAPDEACALLSRALGADRIAGEPHAADRLIDLCGGLPLALRVAAARLAGDPGLGLGDLADDMSHGTRLEALELDGDINSPLRRAFSVSYGVLAPPAQRLFRLLGLFPGAEFTASVAAALLDVPTSRARRLLGTLAAAHLIESATPGRYRFHDLLREYARECTRVEESAEERAAALTRVLLWYVHATRATAGTWFYPILPTALDTGGSSDSMPSLPSTAEAARWLEEERANLLAAIHHAGHHGPYPIVTHLLSSLLGYFWLHVPRATWQALAHTALDAAAAENDLHGQAVLHSILGITQWDRGRPDRAMEHCTRVREISNELGWPEVEAMATGVNGYVDWSTAHLNRAHEGLSAGLAITRDIENHYFEAFGLLGLGMTARDLGRLHEAADHLEQALRRNRNVTWWSDSLALQVLGPVYWELGRLTDGLAALAPKVTTGDNGGYRIGHAMMLDAAAKIHVELGNYDAALEATERALGMFRSPARHWIQSGILTTVASAHRAQSRFEAALRAATESHALARKAHFRRAEADSLMALALTRHDHGHPSDAARPAEEALILSRRYGFRVVEGQALTILSAAALAESAYPEATSLAERALTTHRATGHRLGEARALTALAHAVQPSNSAAAARLREQATLTYTEVGVPEAVYGHLLG</sequence>
<accession>A0ABU6F254</accession>
<dbReference type="InterPro" id="IPR001867">
    <property type="entry name" value="OmpR/PhoB-type_DNA-bd"/>
</dbReference>
<keyword evidence="5" id="KW-0804">Transcription</keyword>
<gene>
    <name evidence="8" type="ORF">OKJ99_11175</name>
</gene>
<evidence type="ECO:0000313" key="9">
    <source>
        <dbReference type="Proteomes" id="UP001354931"/>
    </source>
</evidence>
<keyword evidence="2" id="KW-0902">Two-component regulatory system</keyword>
<keyword evidence="4 6" id="KW-0238">DNA-binding</keyword>
<dbReference type="PROSITE" id="PS51755">
    <property type="entry name" value="OMPR_PHOB"/>
    <property type="match status" value="1"/>
</dbReference>
<evidence type="ECO:0000256" key="1">
    <source>
        <dbReference type="ARBA" id="ARBA00005820"/>
    </source>
</evidence>
<evidence type="ECO:0000256" key="3">
    <source>
        <dbReference type="ARBA" id="ARBA00023015"/>
    </source>
</evidence>
<protein>
    <submittedName>
        <fullName evidence="8">Winged helix-turn-helix domain-containing protein</fullName>
    </submittedName>
</protein>
<dbReference type="Gene3D" id="3.40.50.300">
    <property type="entry name" value="P-loop containing nucleotide triphosphate hydrolases"/>
    <property type="match status" value="1"/>
</dbReference>
<evidence type="ECO:0000256" key="2">
    <source>
        <dbReference type="ARBA" id="ARBA00023012"/>
    </source>
</evidence>
<dbReference type="CDD" id="cd15831">
    <property type="entry name" value="BTAD"/>
    <property type="match status" value="1"/>
</dbReference>
<dbReference type="Gene3D" id="1.25.40.10">
    <property type="entry name" value="Tetratricopeptide repeat domain"/>
    <property type="match status" value="3"/>
</dbReference>
<dbReference type="InterPro" id="IPR019734">
    <property type="entry name" value="TPR_rpt"/>
</dbReference>
<dbReference type="SUPFAM" id="SSF48452">
    <property type="entry name" value="TPR-like"/>
    <property type="match status" value="4"/>
</dbReference>
<dbReference type="Proteomes" id="UP001354931">
    <property type="component" value="Unassembled WGS sequence"/>
</dbReference>
<keyword evidence="3" id="KW-0805">Transcription regulation</keyword>
<dbReference type="SUPFAM" id="SSF52540">
    <property type="entry name" value="P-loop containing nucleoside triphosphate hydrolases"/>
    <property type="match status" value="1"/>
</dbReference>
<evidence type="ECO:0000313" key="8">
    <source>
        <dbReference type="EMBL" id="MEB8338063.1"/>
    </source>
</evidence>
<dbReference type="InterPro" id="IPR011990">
    <property type="entry name" value="TPR-like_helical_dom_sf"/>
</dbReference>
<dbReference type="CDD" id="cd00383">
    <property type="entry name" value="trans_reg_C"/>
    <property type="match status" value="1"/>
</dbReference>
<comment type="similarity">
    <text evidence="1">Belongs to the AfsR/DnrI/RedD regulatory family.</text>
</comment>
<dbReference type="Pfam" id="PF03704">
    <property type="entry name" value="BTAD"/>
    <property type="match status" value="1"/>
</dbReference>
<dbReference type="EMBL" id="JAOZYC010000088">
    <property type="protein sequence ID" value="MEB8338063.1"/>
    <property type="molecule type" value="Genomic_DNA"/>
</dbReference>
<reference evidence="8 9" key="1">
    <citation type="submission" date="2022-10" db="EMBL/GenBank/DDBJ databases">
        <authorList>
            <person name="Xie J."/>
            <person name="Shen N."/>
        </authorList>
    </citation>
    <scope>NUCLEOTIDE SEQUENCE [LARGE SCALE GENOMIC DNA]</scope>
    <source>
        <strain evidence="8 9">YIM65594</strain>
    </source>
</reference>
<dbReference type="SUPFAM" id="SSF46894">
    <property type="entry name" value="C-terminal effector domain of the bipartite response regulators"/>
    <property type="match status" value="1"/>
</dbReference>
<dbReference type="Pfam" id="PF13181">
    <property type="entry name" value="TPR_8"/>
    <property type="match status" value="1"/>
</dbReference>
<dbReference type="SMART" id="SM01043">
    <property type="entry name" value="BTAD"/>
    <property type="match status" value="1"/>
</dbReference>
<dbReference type="InterPro" id="IPR016032">
    <property type="entry name" value="Sig_transdc_resp-reg_C-effctor"/>
</dbReference>
<feature type="domain" description="OmpR/PhoB-type" evidence="7">
    <location>
        <begin position="1"/>
        <end position="69"/>
    </location>
</feature>
<dbReference type="InterPro" id="IPR036388">
    <property type="entry name" value="WH-like_DNA-bd_sf"/>
</dbReference>
<dbReference type="InterPro" id="IPR027417">
    <property type="entry name" value="P-loop_NTPase"/>
</dbReference>
<keyword evidence="9" id="KW-1185">Reference proteome</keyword>
<name>A0ABU6F254_9ACTN</name>
<evidence type="ECO:0000256" key="5">
    <source>
        <dbReference type="ARBA" id="ARBA00023163"/>
    </source>
</evidence>
<dbReference type="SMART" id="SM00862">
    <property type="entry name" value="Trans_reg_C"/>
    <property type="match status" value="1"/>
</dbReference>
<dbReference type="PANTHER" id="PTHR35807">
    <property type="entry name" value="TRANSCRIPTIONAL REGULATOR REDD-RELATED"/>
    <property type="match status" value="1"/>
</dbReference>
<evidence type="ECO:0000256" key="4">
    <source>
        <dbReference type="ARBA" id="ARBA00023125"/>
    </source>
</evidence>
<dbReference type="RefSeq" id="WP_326015872.1">
    <property type="nucleotide sequence ID" value="NZ_JAOZYC010000088.1"/>
</dbReference>
<organism evidence="8 9">
    <name type="scientific">Streptomyces endophyticus</name>
    <dbReference type="NCBI Taxonomy" id="714166"/>
    <lineage>
        <taxon>Bacteria</taxon>
        <taxon>Bacillati</taxon>
        <taxon>Actinomycetota</taxon>
        <taxon>Actinomycetes</taxon>
        <taxon>Kitasatosporales</taxon>
        <taxon>Streptomycetaceae</taxon>
        <taxon>Streptomyces</taxon>
    </lineage>
</organism>